<reference evidence="10" key="1">
    <citation type="journal article" date="2019" name="Int. J. Syst. Evol. Microbiol.">
        <title>The Global Catalogue of Microorganisms (GCM) 10K type strain sequencing project: providing services to taxonomists for standard genome sequencing and annotation.</title>
        <authorList>
            <consortium name="The Broad Institute Genomics Platform"/>
            <consortium name="The Broad Institute Genome Sequencing Center for Infectious Disease"/>
            <person name="Wu L."/>
            <person name="Ma J."/>
        </authorList>
    </citation>
    <scope>NUCLEOTIDE SEQUENCE [LARGE SCALE GENOMIC DNA]</scope>
    <source>
        <strain evidence="10">NBRC 105830</strain>
    </source>
</reference>
<name>A0ABQ6HRM9_9MICO</name>
<dbReference type="Pfam" id="PF04138">
    <property type="entry name" value="GtrA_DPMS_TM"/>
    <property type="match status" value="1"/>
</dbReference>
<keyword evidence="4 7" id="KW-1133">Transmembrane helix</keyword>
<evidence type="ECO:0000256" key="1">
    <source>
        <dbReference type="ARBA" id="ARBA00004141"/>
    </source>
</evidence>
<dbReference type="InterPro" id="IPR007267">
    <property type="entry name" value="GtrA_DPMS_TM"/>
</dbReference>
<dbReference type="InterPro" id="IPR051401">
    <property type="entry name" value="GtrA_CellWall_Glycosyl"/>
</dbReference>
<dbReference type="EMBL" id="BSUJ01000001">
    <property type="protein sequence ID" value="GMA20354.1"/>
    <property type="molecule type" value="Genomic_DNA"/>
</dbReference>
<feature type="transmembrane region" description="Helical" evidence="7">
    <location>
        <begin position="132"/>
        <end position="148"/>
    </location>
</feature>
<keyword evidence="5 7" id="KW-0472">Membrane</keyword>
<dbReference type="PANTHER" id="PTHR38459:SF1">
    <property type="entry name" value="PROPHAGE BACTOPRENOL-LINKED GLUCOSE TRANSLOCASE HOMOLOG"/>
    <property type="match status" value="1"/>
</dbReference>
<feature type="region of interest" description="Disordered" evidence="6">
    <location>
        <begin position="163"/>
        <end position="187"/>
    </location>
</feature>
<dbReference type="RefSeq" id="WP_241445498.1">
    <property type="nucleotide sequence ID" value="NZ_BSUJ01000001.1"/>
</dbReference>
<evidence type="ECO:0000259" key="8">
    <source>
        <dbReference type="Pfam" id="PF04138"/>
    </source>
</evidence>
<evidence type="ECO:0000256" key="4">
    <source>
        <dbReference type="ARBA" id="ARBA00022989"/>
    </source>
</evidence>
<feature type="transmembrane region" description="Helical" evidence="7">
    <location>
        <begin position="57"/>
        <end position="78"/>
    </location>
</feature>
<dbReference type="Proteomes" id="UP001157109">
    <property type="component" value="Unassembled WGS sequence"/>
</dbReference>
<accession>A0ABQ6HRM9</accession>
<evidence type="ECO:0000256" key="7">
    <source>
        <dbReference type="SAM" id="Phobius"/>
    </source>
</evidence>
<comment type="caution">
    <text evidence="9">The sequence shown here is derived from an EMBL/GenBank/DDBJ whole genome shotgun (WGS) entry which is preliminary data.</text>
</comment>
<feature type="transmembrane region" description="Helical" evidence="7">
    <location>
        <begin position="98"/>
        <end position="117"/>
    </location>
</feature>
<proteinExistence type="inferred from homology"/>
<evidence type="ECO:0000256" key="6">
    <source>
        <dbReference type="SAM" id="MobiDB-lite"/>
    </source>
</evidence>
<keyword evidence="10" id="KW-1185">Reference proteome</keyword>
<comment type="similarity">
    <text evidence="2">Belongs to the GtrA family.</text>
</comment>
<evidence type="ECO:0000313" key="9">
    <source>
        <dbReference type="EMBL" id="GMA20354.1"/>
    </source>
</evidence>
<evidence type="ECO:0000256" key="3">
    <source>
        <dbReference type="ARBA" id="ARBA00022692"/>
    </source>
</evidence>
<keyword evidence="3 7" id="KW-0812">Transmembrane</keyword>
<organism evidence="9 10">
    <name type="scientific">Arsenicicoccus piscis</name>
    <dbReference type="NCBI Taxonomy" id="673954"/>
    <lineage>
        <taxon>Bacteria</taxon>
        <taxon>Bacillati</taxon>
        <taxon>Actinomycetota</taxon>
        <taxon>Actinomycetes</taxon>
        <taxon>Micrococcales</taxon>
        <taxon>Intrasporangiaceae</taxon>
        <taxon>Arsenicicoccus</taxon>
    </lineage>
</organism>
<gene>
    <name evidence="9" type="ORF">GCM10025862_23750</name>
</gene>
<protein>
    <recommendedName>
        <fullName evidence="8">GtrA/DPMS transmembrane domain-containing protein</fullName>
    </recommendedName>
</protein>
<dbReference type="PANTHER" id="PTHR38459">
    <property type="entry name" value="PROPHAGE BACTOPRENOL-LINKED GLUCOSE TRANSLOCASE HOMOLOG"/>
    <property type="match status" value="1"/>
</dbReference>
<evidence type="ECO:0000313" key="10">
    <source>
        <dbReference type="Proteomes" id="UP001157109"/>
    </source>
</evidence>
<evidence type="ECO:0000256" key="5">
    <source>
        <dbReference type="ARBA" id="ARBA00023136"/>
    </source>
</evidence>
<comment type="subcellular location">
    <subcellularLocation>
        <location evidence="1">Membrane</location>
        <topology evidence="1">Multi-pass membrane protein</topology>
    </subcellularLocation>
</comment>
<sequence length="187" mass="20564">MPNERPRTLLQRLTGLARRLWRELLAFGTVGLGAFIVDTGSYNLLVFGPVGPTDGFLAHKPTTASIVATILGTIFSWLGNRHWTYRHQRRAHVGHEAALFVLFNAIALVITAGFLYLSRYGLGLHGIAWDNLARFVGIGIGTIFRFLTYRRFVFTGVPTTEIAPEDETPLGDRGAGSGESAAPARRR</sequence>
<evidence type="ECO:0000256" key="2">
    <source>
        <dbReference type="ARBA" id="ARBA00009399"/>
    </source>
</evidence>
<feature type="domain" description="GtrA/DPMS transmembrane" evidence="8">
    <location>
        <begin position="27"/>
        <end position="154"/>
    </location>
</feature>
<feature type="transmembrane region" description="Helical" evidence="7">
    <location>
        <begin position="20"/>
        <end position="37"/>
    </location>
</feature>